<dbReference type="SMART" id="SM00217">
    <property type="entry name" value="WAP"/>
    <property type="match status" value="3"/>
</dbReference>
<reference evidence="2" key="3">
    <citation type="submission" date="2025-09" db="UniProtKB">
        <authorList>
            <consortium name="Ensembl"/>
        </authorList>
    </citation>
    <scope>IDENTIFICATION</scope>
</reference>
<name>A0A672IUK3_SALFA</name>
<dbReference type="Ensembl" id="ENSSFAT00005046030.1">
    <property type="protein sequence ID" value="ENSSFAP00005044465.1"/>
    <property type="gene ID" value="ENSSFAG00005021883.1"/>
</dbReference>
<dbReference type="Gene3D" id="4.10.75.10">
    <property type="entry name" value="Elafin-like"/>
    <property type="match status" value="3"/>
</dbReference>
<dbReference type="GO" id="GO:0019731">
    <property type="term" value="P:antibacterial humoral response"/>
    <property type="evidence" value="ECO:0007669"/>
    <property type="project" value="TreeGrafter"/>
</dbReference>
<reference evidence="2" key="1">
    <citation type="submission" date="2019-06" db="EMBL/GenBank/DDBJ databases">
        <authorList>
            <consortium name="Wellcome Sanger Institute Data Sharing"/>
        </authorList>
    </citation>
    <scope>NUCLEOTIDE SEQUENCE [LARGE SCALE GENOMIC DNA]</scope>
</reference>
<feature type="domain" description="WAP" evidence="1">
    <location>
        <begin position="56"/>
        <end position="108"/>
    </location>
</feature>
<dbReference type="InterPro" id="IPR050514">
    <property type="entry name" value="WAP_four-disulfide_core"/>
</dbReference>
<evidence type="ECO:0000313" key="2">
    <source>
        <dbReference type="Ensembl" id="ENSSFAP00005044465.1"/>
    </source>
</evidence>
<dbReference type="PANTHER" id="PTHR19441:SF95">
    <property type="entry name" value="PERLWAPIN ISOFORM X1"/>
    <property type="match status" value="1"/>
</dbReference>
<dbReference type="GO" id="GO:0004867">
    <property type="term" value="F:serine-type endopeptidase inhibitor activity"/>
    <property type="evidence" value="ECO:0007669"/>
    <property type="project" value="TreeGrafter"/>
</dbReference>
<dbReference type="GO" id="GO:0005615">
    <property type="term" value="C:extracellular space"/>
    <property type="evidence" value="ECO:0007669"/>
    <property type="project" value="TreeGrafter"/>
</dbReference>
<dbReference type="GO" id="GO:0045087">
    <property type="term" value="P:innate immune response"/>
    <property type="evidence" value="ECO:0007669"/>
    <property type="project" value="TreeGrafter"/>
</dbReference>
<proteinExistence type="predicted"/>
<dbReference type="PROSITE" id="PS51390">
    <property type="entry name" value="WAP"/>
    <property type="match status" value="2"/>
</dbReference>
<dbReference type="InterPro" id="IPR008197">
    <property type="entry name" value="WAP_dom"/>
</dbReference>
<dbReference type="SUPFAM" id="SSF57256">
    <property type="entry name" value="Elafin-like"/>
    <property type="match status" value="3"/>
</dbReference>
<dbReference type="InParanoid" id="A0A672IUK3"/>
<dbReference type="AlphaFoldDB" id="A0A672IUK3"/>
<feature type="domain" description="WAP" evidence="1">
    <location>
        <begin position="111"/>
        <end position="160"/>
    </location>
</feature>
<reference evidence="2" key="2">
    <citation type="submission" date="2025-08" db="UniProtKB">
        <authorList>
            <consortium name="Ensembl"/>
        </authorList>
    </citation>
    <scope>IDENTIFICATION</scope>
</reference>
<dbReference type="InterPro" id="IPR018072">
    <property type="entry name" value="Conotoxin_a-typ_CS"/>
</dbReference>
<sequence length="174" mass="19351">FNLNGTVDLGFPCGRRRRPCSHDSDCRRGRKCCNGPCGYVCTKPHARTIKLKSQILFYHPGVCPRPTFTGFPRICPAVIFPTCSGDSQCKRHEKCCDNGCARVCTSVIQDHPGVCPRPQYAKNPEFCARARFAICGHDSQCKRHEKCCYNGCARVCTPVIQGTVEIKSQIPLAR</sequence>
<dbReference type="Proteomes" id="UP000472267">
    <property type="component" value="Chromosome 20"/>
</dbReference>
<dbReference type="InterPro" id="IPR036645">
    <property type="entry name" value="Elafin-like_sf"/>
</dbReference>
<keyword evidence="3" id="KW-1185">Reference proteome</keyword>
<organism evidence="2 3">
    <name type="scientific">Salarias fasciatus</name>
    <name type="common">Jewelled blenny</name>
    <name type="synonym">Blennius fasciatus</name>
    <dbReference type="NCBI Taxonomy" id="181472"/>
    <lineage>
        <taxon>Eukaryota</taxon>
        <taxon>Metazoa</taxon>
        <taxon>Chordata</taxon>
        <taxon>Craniata</taxon>
        <taxon>Vertebrata</taxon>
        <taxon>Euteleostomi</taxon>
        <taxon>Actinopterygii</taxon>
        <taxon>Neopterygii</taxon>
        <taxon>Teleostei</taxon>
        <taxon>Neoteleostei</taxon>
        <taxon>Acanthomorphata</taxon>
        <taxon>Ovalentaria</taxon>
        <taxon>Blenniimorphae</taxon>
        <taxon>Blenniiformes</taxon>
        <taxon>Blennioidei</taxon>
        <taxon>Blenniidae</taxon>
        <taxon>Salariinae</taxon>
        <taxon>Salarias</taxon>
    </lineage>
</organism>
<dbReference type="OMA" id="TRDCEND"/>
<dbReference type="FunCoup" id="A0A672IUK3">
    <property type="interactions" value="4"/>
</dbReference>
<protein>
    <recommendedName>
        <fullName evidence="1">WAP domain-containing protein</fullName>
    </recommendedName>
</protein>
<dbReference type="PROSITE" id="PS60014">
    <property type="entry name" value="ALPHA_CONOTOXIN"/>
    <property type="match status" value="1"/>
</dbReference>
<evidence type="ECO:0000259" key="1">
    <source>
        <dbReference type="PROSITE" id="PS51390"/>
    </source>
</evidence>
<dbReference type="PANTHER" id="PTHR19441">
    <property type="entry name" value="WHEY ACDIC PROTEIN WAP"/>
    <property type="match status" value="1"/>
</dbReference>
<dbReference type="Pfam" id="PF00095">
    <property type="entry name" value="WAP"/>
    <property type="match status" value="3"/>
</dbReference>
<accession>A0A672IUK3</accession>
<evidence type="ECO:0000313" key="3">
    <source>
        <dbReference type="Proteomes" id="UP000472267"/>
    </source>
</evidence>